<feature type="transmembrane region" description="Helical" evidence="1">
    <location>
        <begin position="6"/>
        <end position="27"/>
    </location>
</feature>
<keyword evidence="1" id="KW-0812">Transmembrane</keyword>
<organism evidence="2 3">
    <name type="scientific">Paracoccus caeni</name>
    <dbReference type="NCBI Taxonomy" id="657651"/>
    <lineage>
        <taxon>Bacteria</taxon>
        <taxon>Pseudomonadati</taxon>
        <taxon>Pseudomonadota</taxon>
        <taxon>Alphaproteobacteria</taxon>
        <taxon>Rhodobacterales</taxon>
        <taxon>Paracoccaceae</taxon>
        <taxon>Paracoccus</taxon>
    </lineage>
</organism>
<dbReference type="EMBL" id="JAEPRQ010000002">
    <property type="protein sequence ID" value="MBK4215718.1"/>
    <property type="molecule type" value="Genomic_DNA"/>
</dbReference>
<dbReference type="AlphaFoldDB" id="A0A934VZW4"/>
<keyword evidence="3" id="KW-1185">Reference proteome</keyword>
<keyword evidence="1" id="KW-1133">Transmembrane helix</keyword>
<accession>A0A934VZW4</accession>
<evidence type="ECO:0000313" key="3">
    <source>
        <dbReference type="Proteomes" id="UP000640485"/>
    </source>
</evidence>
<sequence>MPYDSQAFLVVIGVALLCGTAIWLWYLARHSFQARAIILILWLIGLAMSVILGGLYVIIMGAATVMLLLFLWLLLVSSRRWPWWL</sequence>
<feature type="transmembrane region" description="Helical" evidence="1">
    <location>
        <begin position="58"/>
        <end position="76"/>
    </location>
</feature>
<dbReference type="Proteomes" id="UP000640485">
    <property type="component" value="Unassembled WGS sequence"/>
</dbReference>
<name>A0A934VZW4_9RHOB</name>
<evidence type="ECO:0000313" key="2">
    <source>
        <dbReference type="EMBL" id="MBK4215718.1"/>
    </source>
</evidence>
<reference evidence="2" key="1">
    <citation type="submission" date="2021-01" db="EMBL/GenBank/DDBJ databases">
        <title>Paracoccus amoyensis sp. nov., isolated from the surface seawater along the coast of Xiamen Island, China.</title>
        <authorList>
            <person name="Lyu L."/>
        </authorList>
    </citation>
    <scope>NUCLEOTIDE SEQUENCE</scope>
    <source>
        <strain evidence="2">MJ17</strain>
    </source>
</reference>
<gene>
    <name evidence="2" type="ORF">JJJ17_07260</name>
</gene>
<protein>
    <submittedName>
        <fullName evidence="2">Uncharacterized protein</fullName>
    </submittedName>
</protein>
<keyword evidence="1" id="KW-0472">Membrane</keyword>
<evidence type="ECO:0000256" key="1">
    <source>
        <dbReference type="SAM" id="Phobius"/>
    </source>
</evidence>
<dbReference type="RefSeq" id="WP_200685019.1">
    <property type="nucleotide sequence ID" value="NZ_JAEPRQ010000002.1"/>
</dbReference>
<proteinExistence type="predicted"/>
<feature type="transmembrane region" description="Helical" evidence="1">
    <location>
        <begin position="34"/>
        <end position="52"/>
    </location>
</feature>
<comment type="caution">
    <text evidence="2">The sequence shown here is derived from an EMBL/GenBank/DDBJ whole genome shotgun (WGS) entry which is preliminary data.</text>
</comment>